<evidence type="ECO:0000313" key="1">
    <source>
        <dbReference type="EMBL" id="VFU44641.1"/>
    </source>
</evidence>
<sequence>MVEIEALAGKWEVVQKRNGHKSAGATNLEKEQVAIDVTGTDRQLHVNSIISQSKKSGMRDDKDCLNGVITRGGAQITNTLPGGIVKRHSASFGFHDTVSSLVHQFSFTTTFVYGFNTVITRRDFNAILSQEDKHDGEAVSSYETSDSLQCCSNLVPQMLSQITQQLLLGWEIITLRTSHENFMDLISSQWNLEVNGSPMFTLCKKLKQLKKPLKEVTRVEGELNCIQLALHNDRDNAQLLAKDKKLCFHLMNLKSAEITFSNQKLKRNYFKDFGSSCFHAIMNQKHRKIYIPAIHRCDGTFTTYESEVGNEFVGYYQQLLGSSKITSPPSVEVINSGPCLDGSLHEYLLAPISNEDIKNALFKTLLLRHNHLVISLIPKSTNMTLANDFHPFSYCNVIYKVVERWRTTLTLCKSFFGTIVGKELRQDAL</sequence>
<organism evidence="1">
    <name type="scientific">Salix viminalis</name>
    <name type="common">Common osier</name>
    <name type="synonym">Basket willow</name>
    <dbReference type="NCBI Taxonomy" id="40686"/>
    <lineage>
        <taxon>Eukaryota</taxon>
        <taxon>Viridiplantae</taxon>
        <taxon>Streptophyta</taxon>
        <taxon>Embryophyta</taxon>
        <taxon>Tracheophyta</taxon>
        <taxon>Spermatophyta</taxon>
        <taxon>Magnoliopsida</taxon>
        <taxon>eudicotyledons</taxon>
        <taxon>Gunneridae</taxon>
        <taxon>Pentapetalae</taxon>
        <taxon>rosids</taxon>
        <taxon>fabids</taxon>
        <taxon>Malpighiales</taxon>
        <taxon>Salicaceae</taxon>
        <taxon>Saliceae</taxon>
        <taxon>Salix</taxon>
    </lineage>
</organism>
<protein>
    <submittedName>
        <fullName evidence="1">Uncharacterized protein</fullName>
    </submittedName>
</protein>
<gene>
    <name evidence="1" type="ORF">SVIM_LOCUS275307</name>
</gene>
<proteinExistence type="predicted"/>
<dbReference type="AlphaFoldDB" id="A0A6N2LTV2"/>
<accession>A0A6N2LTV2</accession>
<dbReference type="EMBL" id="CAADRP010001607">
    <property type="protein sequence ID" value="VFU44641.1"/>
    <property type="molecule type" value="Genomic_DNA"/>
</dbReference>
<name>A0A6N2LTV2_SALVM</name>
<reference evidence="1" key="1">
    <citation type="submission" date="2019-03" db="EMBL/GenBank/DDBJ databases">
        <authorList>
            <person name="Mank J."/>
            <person name="Almeida P."/>
        </authorList>
    </citation>
    <scope>NUCLEOTIDE SEQUENCE</scope>
    <source>
        <strain evidence="1">78183</strain>
    </source>
</reference>